<dbReference type="AlphaFoldDB" id="A0A2V3IPD2"/>
<proteinExistence type="predicted"/>
<keyword evidence="4" id="KW-1185">Reference proteome</keyword>
<accession>A0A2V3IPD2</accession>
<dbReference type="EMBL" id="NBIV01000107">
    <property type="protein sequence ID" value="PXF43924.1"/>
    <property type="molecule type" value="Genomic_DNA"/>
</dbReference>
<comment type="caution">
    <text evidence="3">The sequence shown here is derived from an EMBL/GenBank/DDBJ whole genome shotgun (WGS) entry which is preliminary data.</text>
</comment>
<keyword evidence="1" id="KW-1133">Transmembrane helix</keyword>
<dbReference type="OrthoDB" id="10514918at2759"/>
<keyword evidence="2" id="KW-0732">Signal</keyword>
<gene>
    <name evidence="3" type="ORF">BWQ96_06293</name>
</gene>
<dbReference type="Proteomes" id="UP000247409">
    <property type="component" value="Unassembled WGS sequence"/>
</dbReference>
<keyword evidence="1" id="KW-0472">Membrane</keyword>
<evidence type="ECO:0000313" key="3">
    <source>
        <dbReference type="EMBL" id="PXF43924.1"/>
    </source>
</evidence>
<feature type="signal peptide" evidence="2">
    <location>
        <begin position="1"/>
        <end position="31"/>
    </location>
</feature>
<feature type="transmembrane region" description="Helical" evidence="1">
    <location>
        <begin position="244"/>
        <end position="267"/>
    </location>
</feature>
<sequence length="278" mass="31118">MAVAIRVHQRSIHCYALVTTLVAVLFTSSQSQDVVCSGSVNKNSPPRFLCGLEVDIRRMDNCSVIITERITFPHTVDAMYERKLRKVPNVQRVSSVLVKQNGESVDFDVSLEDGNDFFPLSFKTKKSTRDSTYDIQYMLSNGAFQFSKKCDGTDGKSFPNNNVIVWRSGEIEEGVDRLNVRMESEGRLNFVGLDDQFDSQKENGVLRATTTNVTGEVEFYARERGTPLCERKLVCKESRGLRPWIIFLIVAGAILALVAAIVAAWFAKRKFGRGGALQ</sequence>
<feature type="chain" id="PRO_5016128688" evidence="2">
    <location>
        <begin position="32"/>
        <end position="278"/>
    </location>
</feature>
<name>A0A2V3IPD2_9FLOR</name>
<evidence type="ECO:0000256" key="1">
    <source>
        <dbReference type="SAM" id="Phobius"/>
    </source>
</evidence>
<keyword evidence="1" id="KW-0812">Transmembrane</keyword>
<reference evidence="3 4" key="1">
    <citation type="journal article" date="2018" name="Mol. Biol. Evol.">
        <title>Analysis of the draft genome of the red seaweed Gracilariopsis chorda provides insights into genome size evolution in Rhodophyta.</title>
        <authorList>
            <person name="Lee J."/>
            <person name="Yang E.C."/>
            <person name="Graf L."/>
            <person name="Yang J.H."/>
            <person name="Qiu H."/>
            <person name="Zel Zion U."/>
            <person name="Chan C.X."/>
            <person name="Stephens T.G."/>
            <person name="Weber A.P.M."/>
            <person name="Boo G.H."/>
            <person name="Boo S.M."/>
            <person name="Kim K.M."/>
            <person name="Shin Y."/>
            <person name="Jung M."/>
            <person name="Lee S.J."/>
            <person name="Yim H.S."/>
            <person name="Lee J.H."/>
            <person name="Bhattacharya D."/>
            <person name="Yoon H.S."/>
        </authorList>
    </citation>
    <scope>NUCLEOTIDE SEQUENCE [LARGE SCALE GENOMIC DNA]</scope>
    <source>
        <strain evidence="3 4">SKKU-2015</strain>
        <tissue evidence="3">Whole body</tissue>
    </source>
</reference>
<evidence type="ECO:0000256" key="2">
    <source>
        <dbReference type="SAM" id="SignalP"/>
    </source>
</evidence>
<evidence type="ECO:0000313" key="4">
    <source>
        <dbReference type="Proteomes" id="UP000247409"/>
    </source>
</evidence>
<protein>
    <submittedName>
        <fullName evidence="3">Uncharacterized protein</fullName>
    </submittedName>
</protein>
<organism evidence="3 4">
    <name type="scientific">Gracilariopsis chorda</name>
    <dbReference type="NCBI Taxonomy" id="448386"/>
    <lineage>
        <taxon>Eukaryota</taxon>
        <taxon>Rhodophyta</taxon>
        <taxon>Florideophyceae</taxon>
        <taxon>Rhodymeniophycidae</taxon>
        <taxon>Gracilariales</taxon>
        <taxon>Gracilariaceae</taxon>
        <taxon>Gracilariopsis</taxon>
    </lineage>
</organism>